<evidence type="ECO:0000256" key="1">
    <source>
        <dbReference type="SAM" id="MobiDB-lite"/>
    </source>
</evidence>
<sequence length="648" mass="72081">MMCLYQASVVFVLCFLVTTAVSSECPIGCSCRGPSEAEFHTAICYNDVKEPTKDLPAAIKTVELRYLPFVSMRRFLKHAPEVTDLIIHDINGDEEKPIPSNLFSGMKHLKALTFHTLKHGVVPKGLAASLHGLNELRFLDLGRNQLECSCELAHWMSQHRVILLGLHSLSASTKCKEAGFTEDVYEADELLDVCRHLNETTAADRTKENAVKEKKDEAKVYKHEGKDFGKVEEIVAKEDLEKEETMEDRLRRLEDLLLRKNAIFNVGIEDKHEDKEEDNDFQEEEDEEDVEEEDVASEDYVKANEVLVKANKGHAEAKEDHVKANEVRVKANEDHVKAHEDHVKSNEVHVKANKDYVKANEVHIKEDPTEKKPRQLKNILQGRNTGKFVVAGGSKLPDSRHAAGTVRPFQWGPKHKTGESPPKEEPKLEEQNTLKPKTTTAQTNTTMSPPLTAATRTTTDARSTQESITTKSPSTSKTPQDSSSITTVPETTQAKYSEYSTETEYVDTGTTKEATPVPSTTPPDMNLMSTQSYPAGKAFPSAGSEKQPIHKTVKHTSSGASKTPRKSFQSTSLGRGIQTEKDIKKGILDGFRLSLLKRLSADGLGSPLDGAVDVKLHPDDPLELQLLMEYVQHISGRHVRIGRPVTNT</sequence>
<feature type="region of interest" description="Disordered" evidence="1">
    <location>
        <begin position="553"/>
        <end position="573"/>
    </location>
</feature>
<dbReference type="OMA" id="LMEYVQH"/>
<evidence type="ECO:0000313" key="3">
    <source>
        <dbReference type="EnsemblMetazoa" id="XP_038052793.1"/>
    </source>
</evidence>
<proteinExistence type="predicted"/>
<feature type="region of interest" description="Disordered" evidence="1">
    <location>
        <begin position="269"/>
        <end position="297"/>
    </location>
</feature>
<dbReference type="InterPro" id="IPR032675">
    <property type="entry name" value="LRR_dom_sf"/>
</dbReference>
<feature type="compositionally biased region" description="Basic and acidic residues" evidence="1">
    <location>
        <begin position="361"/>
        <end position="373"/>
    </location>
</feature>
<dbReference type="EnsemblMetazoa" id="XM_038196865.1">
    <property type="protein sequence ID" value="XP_038052793.1"/>
    <property type="gene ID" value="LOC119725457"/>
</dbReference>
<keyword evidence="2" id="KW-0732">Signal</keyword>
<feature type="compositionally biased region" description="Acidic residues" evidence="1">
    <location>
        <begin position="275"/>
        <end position="297"/>
    </location>
</feature>
<feature type="compositionally biased region" description="Basic and acidic residues" evidence="1">
    <location>
        <begin position="416"/>
        <end position="432"/>
    </location>
</feature>
<protein>
    <submittedName>
        <fullName evidence="3">Uncharacterized protein</fullName>
    </submittedName>
</protein>
<feature type="chain" id="PRO_5037690486" evidence="2">
    <location>
        <begin position="23"/>
        <end position="648"/>
    </location>
</feature>
<evidence type="ECO:0000256" key="2">
    <source>
        <dbReference type="SAM" id="SignalP"/>
    </source>
</evidence>
<dbReference type="AlphaFoldDB" id="A0A913ZLW9"/>
<reference evidence="3" key="1">
    <citation type="submission" date="2022-11" db="UniProtKB">
        <authorList>
            <consortium name="EnsemblMetazoa"/>
        </authorList>
    </citation>
    <scope>IDENTIFICATION</scope>
</reference>
<dbReference type="SUPFAM" id="SSF52058">
    <property type="entry name" value="L domain-like"/>
    <property type="match status" value="1"/>
</dbReference>
<dbReference type="Gene3D" id="3.80.10.10">
    <property type="entry name" value="Ribonuclease Inhibitor"/>
    <property type="match status" value="1"/>
</dbReference>
<organism evidence="3 4">
    <name type="scientific">Patiria miniata</name>
    <name type="common">Bat star</name>
    <name type="synonym">Asterina miniata</name>
    <dbReference type="NCBI Taxonomy" id="46514"/>
    <lineage>
        <taxon>Eukaryota</taxon>
        <taxon>Metazoa</taxon>
        <taxon>Echinodermata</taxon>
        <taxon>Eleutherozoa</taxon>
        <taxon>Asterozoa</taxon>
        <taxon>Asteroidea</taxon>
        <taxon>Valvatacea</taxon>
        <taxon>Valvatida</taxon>
        <taxon>Asterinidae</taxon>
        <taxon>Patiria</taxon>
    </lineage>
</organism>
<dbReference type="OrthoDB" id="6066926at2759"/>
<dbReference type="RefSeq" id="XP_038052793.1">
    <property type="nucleotide sequence ID" value="XM_038196865.1"/>
</dbReference>
<feature type="compositionally biased region" description="Polar residues" evidence="1">
    <location>
        <begin position="555"/>
        <end position="573"/>
    </location>
</feature>
<evidence type="ECO:0000313" key="4">
    <source>
        <dbReference type="Proteomes" id="UP000887568"/>
    </source>
</evidence>
<dbReference type="GeneID" id="119725457"/>
<feature type="compositionally biased region" description="Polar residues" evidence="1">
    <location>
        <begin position="486"/>
        <end position="513"/>
    </location>
</feature>
<accession>A0A913ZLW9</accession>
<feature type="signal peptide" evidence="2">
    <location>
        <begin position="1"/>
        <end position="22"/>
    </location>
</feature>
<dbReference type="Proteomes" id="UP000887568">
    <property type="component" value="Unplaced"/>
</dbReference>
<keyword evidence="4" id="KW-1185">Reference proteome</keyword>
<feature type="region of interest" description="Disordered" evidence="1">
    <location>
        <begin position="361"/>
        <end position="526"/>
    </location>
</feature>
<feature type="compositionally biased region" description="Low complexity" evidence="1">
    <location>
        <begin position="433"/>
        <end position="485"/>
    </location>
</feature>
<name>A0A913ZLW9_PATMI</name>